<dbReference type="PANTHER" id="PTHR43065">
    <property type="entry name" value="SENSOR HISTIDINE KINASE"/>
    <property type="match status" value="1"/>
</dbReference>
<reference evidence="7 8" key="1">
    <citation type="submission" date="2019-12" db="EMBL/GenBank/DDBJ databases">
        <title>Spirosoma sp. HMF4905 genome sequencing and assembly.</title>
        <authorList>
            <person name="Kang H."/>
            <person name="Cha I."/>
            <person name="Kim H."/>
            <person name="Joh K."/>
        </authorList>
    </citation>
    <scope>NUCLEOTIDE SEQUENCE [LARGE SCALE GENOMIC DNA]</scope>
    <source>
        <strain evidence="7 8">HMF4905</strain>
    </source>
</reference>
<name>A0A7K1S652_9BACT</name>
<comment type="caution">
    <text evidence="7">The sequence shown here is derived from an EMBL/GenBank/DDBJ whole genome shotgun (WGS) entry which is preliminary data.</text>
</comment>
<keyword evidence="7" id="KW-0418">Kinase</keyword>
<dbReference type="Pfam" id="PF00512">
    <property type="entry name" value="HisKA"/>
    <property type="match status" value="1"/>
</dbReference>
<accession>A0A7K1S652</accession>
<keyword evidence="4" id="KW-0175">Coiled coil</keyword>
<dbReference type="InterPro" id="IPR036890">
    <property type="entry name" value="HATPase_C_sf"/>
</dbReference>
<dbReference type="PROSITE" id="PS50109">
    <property type="entry name" value="HIS_KIN"/>
    <property type="match status" value="1"/>
</dbReference>
<proteinExistence type="predicted"/>
<dbReference type="Gene3D" id="1.25.40.10">
    <property type="entry name" value="Tetratricopeptide repeat domain"/>
    <property type="match status" value="2"/>
</dbReference>
<dbReference type="InterPro" id="IPR003594">
    <property type="entry name" value="HATPase_dom"/>
</dbReference>
<evidence type="ECO:0000256" key="1">
    <source>
        <dbReference type="ARBA" id="ARBA00000085"/>
    </source>
</evidence>
<dbReference type="AlphaFoldDB" id="A0A7K1S652"/>
<evidence type="ECO:0000256" key="4">
    <source>
        <dbReference type="SAM" id="Coils"/>
    </source>
</evidence>
<protein>
    <recommendedName>
        <fullName evidence="2">histidine kinase</fullName>
        <ecNumber evidence="2">2.7.13.3</ecNumber>
    </recommendedName>
</protein>
<keyword evidence="7" id="KW-0808">Transferase</keyword>
<comment type="catalytic activity">
    <reaction evidence="1">
        <text>ATP + protein L-histidine = ADP + protein N-phospho-L-histidine.</text>
        <dbReference type="EC" id="2.7.13.3"/>
    </reaction>
</comment>
<dbReference type="PRINTS" id="PR00344">
    <property type="entry name" value="BCTRLSENSOR"/>
</dbReference>
<feature type="transmembrane region" description="Helical" evidence="5">
    <location>
        <begin position="340"/>
        <end position="358"/>
    </location>
</feature>
<dbReference type="SMART" id="SM00388">
    <property type="entry name" value="HisKA"/>
    <property type="match status" value="1"/>
</dbReference>
<sequence length="666" mass="75986">MFLPFLALSTVAQPVSYSIDSLRNELARAKADTSRVWLMTKLSEHYYERNFDSARWYAQQGIHLAQRVGHRKGELQSSILLGDAYSVQDIPQSMRIYLQALQLAQQMNYQYGVGMCNLKIGELNLFLENYPQAIRYLKQAHDIFLTVQDKQQTALADSEIGIVYCQLAKKQDSARYYLTRSDQEYPPFKHDPFQLYYWAVLESNENPSRAVQLFGQSIELFKRRNERRGLGYAYRWYAIFLKNHHQLDSSILMAKNGLRISQHLLNFRSILQNSDLLTKVYQALGRPDSAYKYQSIMMAARDSLFSQQKINQIQNTLIDEQQRVQRLQEEKSQFKSQVKIYGLLGIMTGLLLLAGVLYRTNRQKQKTNSRLQVLNHEIEQQKEEIETQRDYLEETLTELKSTQAQLIQKEKLASLGELTAGIAHEIQNPLNFVNNFSEVSTELVEEQKEALAKGDTEEAKVIADDLSQNLQKIHHHGGRASAIVKGMLEHSRTDSGEKRPTSLNALADEYLKIAYQGLRAKDKSFECTLVTEYDADLGQVNVVPQEIGRVLLNLYNNAFYAVRERQQHADSSYLPTVRVTTEKTPEGVQIRVADNGTGIPESMKQKIFQPFFTTKPTGEGTGLGLSLSYDIITKGHGGTLRVESQAGDGTAFFIELPQRQKSDSHV</sequence>
<evidence type="ECO:0000259" key="6">
    <source>
        <dbReference type="PROSITE" id="PS50109"/>
    </source>
</evidence>
<keyword evidence="5" id="KW-0812">Transmembrane</keyword>
<feature type="coiled-coil region" evidence="4">
    <location>
        <begin position="310"/>
        <end position="337"/>
    </location>
</feature>
<dbReference type="InterPro" id="IPR036097">
    <property type="entry name" value="HisK_dim/P_sf"/>
</dbReference>
<evidence type="ECO:0000256" key="3">
    <source>
        <dbReference type="ARBA" id="ARBA00022553"/>
    </source>
</evidence>
<dbReference type="SUPFAM" id="SSF48452">
    <property type="entry name" value="TPR-like"/>
    <property type="match status" value="2"/>
</dbReference>
<evidence type="ECO:0000256" key="5">
    <source>
        <dbReference type="SAM" id="Phobius"/>
    </source>
</evidence>
<evidence type="ECO:0000256" key="2">
    <source>
        <dbReference type="ARBA" id="ARBA00012438"/>
    </source>
</evidence>
<keyword evidence="8" id="KW-1185">Reference proteome</keyword>
<dbReference type="SUPFAM" id="SSF55874">
    <property type="entry name" value="ATPase domain of HSP90 chaperone/DNA topoisomerase II/histidine kinase"/>
    <property type="match status" value="1"/>
</dbReference>
<dbReference type="Gene3D" id="3.30.565.10">
    <property type="entry name" value="Histidine kinase-like ATPase, C-terminal domain"/>
    <property type="match status" value="1"/>
</dbReference>
<dbReference type="EC" id="2.7.13.3" evidence="2"/>
<dbReference type="EMBL" id="WPIN01000002">
    <property type="protein sequence ID" value="MVM29293.1"/>
    <property type="molecule type" value="Genomic_DNA"/>
</dbReference>
<dbReference type="Proteomes" id="UP000436006">
    <property type="component" value="Unassembled WGS sequence"/>
</dbReference>
<evidence type="ECO:0000313" key="8">
    <source>
        <dbReference type="Proteomes" id="UP000436006"/>
    </source>
</evidence>
<keyword evidence="3" id="KW-0597">Phosphoprotein</keyword>
<dbReference type="InterPro" id="IPR005467">
    <property type="entry name" value="His_kinase_dom"/>
</dbReference>
<dbReference type="SUPFAM" id="SSF47384">
    <property type="entry name" value="Homodimeric domain of signal transducing histidine kinase"/>
    <property type="match status" value="1"/>
</dbReference>
<dbReference type="CDD" id="cd00082">
    <property type="entry name" value="HisKA"/>
    <property type="match status" value="1"/>
</dbReference>
<keyword evidence="5" id="KW-1133">Transmembrane helix</keyword>
<feature type="domain" description="Histidine kinase" evidence="6">
    <location>
        <begin position="421"/>
        <end position="660"/>
    </location>
</feature>
<gene>
    <name evidence="7" type="ORF">GO755_04555</name>
</gene>
<evidence type="ECO:0000313" key="7">
    <source>
        <dbReference type="EMBL" id="MVM29293.1"/>
    </source>
</evidence>
<dbReference type="Gene3D" id="1.10.287.130">
    <property type="match status" value="1"/>
</dbReference>
<keyword evidence="5" id="KW-0472">Membrane</keyword>
<dbReference type="Pfam" id="PF02518">
    <property type="entry name" value="HATPase_c"/>
    <property type="match status" value="1"/>
</dbReference>
<organism evidence="7 8">
    <name type="scientific">Spirosoma arboris</name>
    <dbReference type="NCBI Taxonomy" id="2682092"/>
    <lineage>
        <taxon>Bacteria</taxon>
        <taxon>Pseudomonadati</taxon>
        <taxon>Bacteroidota</taxon>
        <taxon>Cytophagia</taxon>
        <taxon>Cytophagales</taxon>
        <taxon>Cytophagaceae</taxon>
        <taxon>Spirosoma</taxon>
    </lineage>
</organism>
<dbReference type="GO" id="GO:0000155">
    <property type="term" value="F:phosphorelay sensor kinase activity"/>
    <property type="evidence" value="ECO:0007669"/>
    <property type="project" value="InterPro"/>
</dbReference>
<dbReference type="SMART" id="SM00387">
    <property type="entry name" value="HATPase_c"/>
    <property type="match status" value="1"/>
</dbReference>
<dbReference type="InterPro" id="IPR003661">
    <property type="entry name" value="HisK_dim/P_dom"/>
</dbReference>
<dbReference type="InterPro" id="IPR011990">
    <property type="entry name" value="TPR-like_helical_dom_sf"/>
</dbReference>
<feature type="coiled-coil region" evidence="4">
    <location>
        <begin position="364"/>
        <end position="412"/>
    </location>
</feature>
<dbReference type="InterPro" id="IPR004358">
    <property type="entry name" value="Sig_transdc_His_kin-like_C"/>
</dbReference>
<dbReference type="PANTHER" id="PTHR43065:SF42">
    <property type="entry name" value="TWO-COMPONENT SENSOR PPRA"/>
    <property type="match status" value="1"/>
</dbReference>